<dbReference type="Pfam" id="PF00550">
    <property type="entry name" value="PP-binding"/>
    <property type="match status" value="1"/>
</dbReference>
<evidence type="ECO:0000259" key="4">
    <source>
        <dbReference type="PROSITE" id="PS50075"/>
    </source>
</evidence>
<dbReference type="PROSITE" id="PS00012">
    <property type="entry name" value="PHOSPHOPANTETHEINE"/>
    <property type="match status" value="1"/>
</dbReference>
<accession>A0A918JZU6</accession>
<dbReference type="Gene3D" id="3.30.300.30">
    <property type="match status" value="1"/>
</dbReference>
<dbReference type="PANTHER" id="PTHR44845">
    <property type="entry name" value="CARRIER DOMAIN-CONTAINING PROTEIN"/>
    <property type="match status" value="1"/>
</dbReference>
<organism evidence="5 6">
    <name type="scientific">Aquimarina muelleri</name>
    <dbReference type="NCBI Taxonomy" id="279356"/>
    <lineage>
        <taxon>Bacteria</taxon>
        <taxon>Pseudomonadati</taxon>
        <taxon>Bacteroidota</taxon>
        <taxon>Flavobacteriia</taxon>
        <taxon>Flavobacteriales</taxon>
        <taxon>Flavobacteriaceae</taxon>
        <taxon>Aquimarina</taxon>
    </lineage>
</organism>
<dbReference type="PROSITE" id="PS50075">
    <property type="entry name" value="CARRIER"/>
    <property type="match status" value="1"/>
</dbReference>
<comment type="caution">
    <text evidence="5">The sequence shown here is derived from an EMBL/GenBank/DDBJ whole genome shotgun (WGS) entry which is preliminary data.</text>
</comment>
<protein>
    <recommendedName>
        <fullName evidence="4">Carrier domain-containing protein</fullName>
    </recommendedName>
</protein>
<dbReference type="InterPro" id="IPR045851">
    <property type="entry name" value="AMP-bd_C_sf"/>
</dbReference>
<feature type="domain" description="Carrier" evidence="4">
    <location>
        <begin position="67"/>
        <end position="142"/>
    </location>
</feature>
<sequence>MIGYVVVEGDLDKTKIQEELKGSLPDYMVPGIWVELDTMPLTLNGKLDRKSLPDPDTTELSTKEYVEPRTDTEVQLVKIWQELLGVDRVGIYDNFFELGGHSLLATRLVSMIRKELNIEISIRNIFKFSTVEEISSYIDYKVRNLKNDIKEYSINIEI</sequence>
<evidence type="ECO:0000256" key="3">
    <source>
        <dbReference type="ARBA" id="ARBA00022553"/>
    </source>
</evidence>
<dbReference type="SUPFAM" id="SSF47336">
    <property type="entry name" value="ACP-like"/>
    <property type="match status" value="1"/>
</dbReference>
<evidence type="ECO:0000313" key="6">
    <source>
        <dbReference type="Proteomes" id="UP000601108"/>
    </source>
</evidence>
<dbReference type="FunFam" id="1.10.1200.10:FF:000005">
    <property type="entry name" value="Nonribosomal peptide synthetase 1"/>
    <property type="match status" value="1"/>
</dbReference>
<evidence type="ECO:0000256" key="2">
    <source>
        <dbReference type="ARBA" id="ARBA00022450"/>
    </source>
</evidence>
<comment type="cofactor">
    <cofactor evidence="1">
        <name>pantetheine 4'-phosphate</name>
        <dbReference type="ChEBI" id="CHEBI:47942"/>
    </cofactor>
</comment>
<reference evidence="5 6" key="1">
    <citation type="journal article" date="2014" name="Int. J. Syst. Evol. Microbiol.">
        <title>Complete genome sequence of Corynebacterium casei LMG S-19264T (=DSM 44701T), isolated from a smear-ripened cheese.</title>
        <authorList>
            <consortium name="US DOE Joint Genome Institute (JGI-PGF)"/>
            <person name="Walter F."/>
            <person name="Albersmeier A."/>
            <person name="Kalinowski J."/>
            <person name="Ruckert C."/>
        </authorList>
    </citation>
    <scope>NUCLEOTIDE SEQUENCE [LARGE SCALE GENOMIC DNA]</scope>
    <source>
        <strain evidence="5 6">KCTC 12285</strain>
    </source>
</reference>
<gene>
    <name evidence="5" type="ORF">GCM10007384_39630</name>
</gene>
<dbReference type="InterPro" id="IPR036736">
    <property type="entry name" value="ACP-like_sf"/>
</dbReference>
<dbReference type="Gene3D" id="1.10.1200.10">
    <property type="entry name" value="ACP-like"/>
    <property type="match status" value="1"/>
</dbReference>
<proteinExistence type="predicted"/>
<dbReference type="SUPFAM" id="SSF56801">
    <property type="entry name" value="Acetyl-CoA synthetase-like"/>
    <property type="match status" value="1"/>
</dbReference>
<dbReference type="EMBL" id="BMWS01000066">
    <property type="protein sequence ID" value="GGX35690.1"/>
    <property type="molecule type" value="Genomic_DNA"/>
</dbReference>
<dbReference type="Proteomes" id="UP000601108">
    <property type="component" value="Unassembled WGS sequence"/>
</dbReference>
<evidence type="ECO:0000313" key="5">
    <source>
        <dbReference type="EMBL" id="GGX35690.1"/>
    </source>
</evidence>
<dbReference type="InterPro" id="IPR006162">
    <property type="entry name" value="Ppantetheine_attach_site"/>
</dbReference>
<name>A0A918JZU6_9FLAO</name>
<dbReference type="InterPro" id="IPR009081">
    <property type="entry name" value="PP-bd_ACP"/>
</dbReference>
<keyword evidence="3" id="KW-0597">Phosphoprotein</keyword>
<keyword evidence="2" id="KW-0596">Phosphopantetheine</keyword>
<dbReference type="AlphaFoldDB" id="A0A918JZU6"/>
<keyword evidence="6" id="KW-1185">Reference proteome</keyword>
<dbReference type="PANTHER" id="PTHR44845:SF6">
    <property type="entry name" value="BETA-ALANINE-ACTIVATING ENZYME"/>
    <property type="match status" value="1"/>
</dbReference>
<evidence type="ECO:0000256" key="1">
    <source>
        <dbReference type="ARBA" id="ARBA00001957"/>
    </source>
</evidence>